<organism evidence="2 3">
    <name type="scientific">Halomonas marinisediminis</name>
    <dbReference type="NCBI Taxonomy" id="2546095"/>
    <lineage>
        <taxon>Bacteria</taxon>
        <taxon>Pseudomonadati</taxon>
        <taxon>Pseudomonadota</taxon>
        <taxon>Gammaproteobacteria</taxon>
        <taxon>Oceanospirillales</taxon>
        <taxon>Halomonadaceae</taxon>
        <taxon>Halomonas</taxon>
    </lineage>
</organism>
<keyword evidence="3" id="KW-1185">Reference proteome</keyword>
<evidence type="ECO:0000259" key="1">
    <source>
        <dbReference type="PROSITE" id="PS50042"/>
    </source>
</evidence>
<dbReference type="RefSeq" id="WP_132045955.1">
    <property type="nucleotide sequence ID" value="NZ_SLTR01000854.1"/>
</dbReference>
<sequence length="73" mass="7772">ELAVGEVSRYASLEAGVTPPPVTLGPGDFFGIDTCINFYPREATVRAEERCVVVEMLRSVLDTIRDAGSAAGK</sequence>
<reference evidence="2 3" key="1">
    <citation type="submission" date="2019-03" db="EMBL/GenBank/DDBJ databases">
        <title>Halomonas marinisediminis sp. nov., a moderately halophilic bacterium isolated from the Bohai Gulf.</title>
        <authorList>
            <person name="Ji X."/>
        </authorList>
    </citation>
    <scope>NUCLEOTIDE SEQUENCE [LARGE SCALE GENOMIC DNA]</scope>
    <source>
        <strain evidence="2 3">204</strain>
    </source>
</reference>
<feature type="non-terminal residue" evidence="2">
    <location>
        <position position="73"/>
    </location>
</feature>
<feature type="non-terminal residue" evidence="2">
    <location>
        <position position="1"/>
    </location>
</feature>
<dbReference type="PROSITE" id="PS50042">
    <property type="entry name" value="CNMP_BINDING_3"/>
    <property type="match status" value="1"/>
</dbReference>
<proteinExistence type="predicted"/>
<dbReference type="EMBL" id="SLTR01000854">
    <property type="protein sequence ID" value="TDA70511.1"/>
    <property type="molecule type" value="Genomic_DNA"/>
</dbReference>
<dbReference type="InterPro" id="IPR014710">
    <property type="entry name" value="RmlC-like_jellyroll"/>
</dbReference>
<dbReference type="Gene3D" id="2.60.120.10">
    <property type="entry name" value="Jelly Rolls"/>
    <property type="match status" value="1"/>
</dbReference>
<dbReference type="InterPro" id="IPR018490">
    <property type="entry name" value="cNMP-bd_dom_sf"/>
</dbReference>
<gene>
    <name evidence="2" type="ORF">E0702_18755</name>
</gene>
<dbReference type="SUPFAM" id="SSF51206">
    <property type="entry name" value="cAMP-binding domain-like"/>
    <property type="match status" value="1"/>
</dbReference>
<evidence type="ECO:0000313" key="2">
    <source>
        <dbReference type="EMBL" id="TDA70511.1"/>
    </source>
</evidence>
<feature type="domain" description="Cyclic nucleotide-binding" evidence="1">
    <location>
        <begin position="23"/>
        <end position="64"/>
    </location>
</feature>
<protein>
    <submittedName>
        <fullName evidence="2">Cyclic nucleotide-binding domain-containing protein</fullName>
    </submittedName>
</protein>
<dbReference type="Proteomes" id="UP000294823">
    <property type="component" value="Unassembled WGS sequence"/>
</dbReference>
<dbReference type="Pfam" id="PF00027">
    <property type="entry name" value="cNMP_binding"/>
    <property type="match status" value="1"/>
</dbReference>
<name>A0ABY2D1A6_9GAMM</name>
<accession>A0ABY2D1A6</accession>
<comment type="caution">
    <text evidence="2">The sequence shown here is derived from an EMBL/GenBank/DDBJ whole genome shotgun (WGS) entry which is preliminary data.</text>
</comment>
<dbReference type="InterPro" id="IPR000595">
    <property type="entry name" value="cNMP-bd_dom"/>
</dbReference>
<evidence type="ECO:0000313" key="3">
    <source>
        <dbReference type="Proteomes" id="UP000294823"/>
    </source>
</evidence>